<dbReference type="PANTHER" id="PTHR24221">
    <property type="entry name" value="ATP-BINDING CASSETTE SUB-FAMILY B"/>
    <property type="match status" value="1"/>
</dbReference>
<dbReference type="GO" id="GO:0034040">
    <property type="term" value="F:ATPase-coupled lipid transmembrane transporter activity"/>
    <property type="evidence" value="ECO:0007669"/>
    <property type="project" value="TreeGrafter"/>
</dbReference>
<reference evidence="11 12" key="1">
    <citation type="journal article" date="2014" name="PLoS Genet.">
        <title>Hidden diversity in honey bee gut symbionts detected by single-cell genomics.</title>
        <authorList>
            <person name="Engel P."/>
            <person name="Stepanauskas R."/>
            <person name="Moran N."/>
        </authorList>
    </citation>
    <scope>NUCLEOTIDE SEQUENCE [LARGE SCALE GENOMIC DNA]</scope>
    <source>
        <strain evidence="11 12">SCGC AB-598-J21</strain>
    </source>
</reference>
<feature type="domain" description="ABC transporter" evidence="9">
    <location>
        <begin position="320"/>
        <end position="529"/>
    </location>
</feature>
<dbReference type="Pfam" id="PF00005">
    <property type="entry name" value="ABC_tran"/>
    <property type="match status" value="1"/>
</dbReference>
<dbReference type="PROSITE" id="PS50929">
    <property type="entry name" value="ABC_TM1F"/>
    <property type="match status" value="1"/>
</dbReference>
<dbReference type="SMART" id="SM00382">
    <property type="entry name" value="AAA"/>
    <property type="match status" value="1"/>
</dbReference>
<dbReference type="EMBL" id="AVQL01000453">
    <property type="protein sequence ID" value="KEQ00226.1"/>
    <property type="molecule type" value="Genomic_DNA"/>
</dbReference>
<dbReference type="InterPro" id="IPR017871">
    <property type="entry name" value="ABC_transporter-like_CS"/>
</dbReference>
<gene>
    <name evidence="11" type="ORF">SASC598J21_019270</name>
</gene>
<dbReference type="SUPFAM" id="SSF90123">
    <property type="entry name" value="ABC transporter transmembrane region"/>
    <property type="match status" value="1"/>
</dbReference>
<organism evidence="11 12">
    <name type="scientific">Snodgrassella alvi SCGC AB-598-J21</name>
    <dbReference type="NCBI Taxonomy" id="1385367"/>
    <lineage>
        <taxon>Bacteria</taxon>
        <taxon>Pseudomonadati</taxon>
        <taxon>Pseudomonadota</taxon>
        <taxon>Betaproteobacteria</taxon>
        <taxon>Neisseriales</taxon>
        <taxon>Neisseriaceae</taxon>
        <taxon>Snodgrassella</taxon>
    </lineage>
</organism>
<evidence type="ECO:0000313" key="11">
    <source>
        <dbReference type="EMBL" id="KEQ00226.1"/>
    </source>
</evidence>
<keyword evidence="7 8" id="KW-0472">Membrane</keyword>
<dbReference type="Proteomes" id="UP000027644">
    <property type="component" value="Unassembled WGS sequence"/>
</dbReference>
<dbReference type="InterPro" id="IPR036640">
    <property type="entry name" value="ABC1_TM_sf"/>
</dbReference>
<dbReference type="PROSITE" id="PS00211">
    <property type="entry name" value="ABC_TRANSPORTER_1"/>
    <property type="match status" value="1"/>
</dbReference>
<evidence type="ECO:0000256" key="7">
    <source>
        <dbReference type="ARBA" id="ARBA00023136"/>
    </source>
</evidence>
<evidence type="ECO:0000256" key="6">
    <source>
        <dbReference type="ARBA" id="ARBA00022989"/>
    </source>
</evidence>
<feature type="transmembrane region" description="Helical" evidence="8">
    <location>
        <begin position="23"/>
        <end position="49"/>
    </location>
</feature>
<protein>
    <submittedName>
        <fullName evidence="11">ABC-type multidrug transport system, ATPase and permease component</fullName>
    </submittedName>
</protein>
<dbReference type="InterPro" id="IPR003593">
    <property type="entry name" value="AAA+_ATPase"/>
</dbReference>
<evidence type="ECO:0000256" key="2">
    <source>
        <dbReference type="ARBA" id="ARBA00022475"/>
    </source>
</evidence>
<dbReference type="Gene3D" id="1.20.1560.10">
    <property type="entry name" value="ABC transporter type 1, transmembrane domain"/>
    <property type="match status" value="1"/>
</dbReference>
<feature type="transmembrane region" description="Helical" evidence="8">
    <location>
        <begin position="55"/>
        <end position="72"/>
    </location>
</feature>
<evidence type="ECO:0000259" key="10">
    <source>
        <dbReference type="PROSITE" id="PS50929"/>
    </source>
</evidence>
<dbReference type="GO" id="GO:0016887">
    <property type="term" value="F:ATP hydrolysis activity"/>
    <property type="evidence" value="ECO:0007669"/>
    <property type="project" value="InterPro"/>
</dbReference>
<keyword evidence="3 8" id="KW-0812">Transmembrane</keyword>
<evidence type="ECO:0000256" key="8">
    <source>
        <dbReference type="SAM" id="Phobius"/>
    </source>
</evidence>
<keyword evidence="2" id="KW-1003">Cell membrane</keyword>
<dbReference type="InterPro" id="IPR003439">
    <property type="entry name" value="ABC_transporter-like_ATP-bd"/>
</dbReference>
<evidence type="ECO:0000256" key="1">
    <source>
        <dbReference type="ARBA" id="ARBA00004651"/>
    </source>
</evidence>
<dbReference type="InterPro" id="IPR011527">
    <property type="entry name" value="ABC1_TM_dom"/>
</dbReference>
<dbReference type="PANTHER" id="PTHR24221:SF654">
    <property type="entry name" value="ATP-BINDING CASSETTE SUB-FAMILY B MEMBER 6"/>
    <property type="match status" value="1"/>
</dbReference>
<evidence type="ECO:0000313" key="12">
    <source>
        <dbReference type="Proteomes" id="UP000027644"/>
    </source>
</evidence>
<feature type="transmembrane region" description="Helical" evidence="8">
    <location>
        <begin position="266"/>
        <end position="290"/>
    </location>
</feature>
<feature type="transmembrane region" description="Helical" evidence="8">
    <location>
        <begin position="138"/>
        <end position="168"/>
    </location>
</feature>
<evidence type="ECO:0000259" key="9">
    <source>
        <dbReference type="PROSITE" id="PS50893"/>
    </source>
</evidence>
<keyword evidence="6 8" id="KW-1133">Transmembrane helix</keyword>
<dbReference type="GO" id="GO:0005886">
    <property type="term" value="C:plasma membrane"/>
    <property type="evidence" value="ECO:0007669"/>
    <property type="project" value="UniProtKB-SubCell"/>
</dbReference>
<sequence length="530" mass="56867">MNTAAGNKHSLFETIPAATRPRLIAVSIGWILVAVLEACAYTILALAIVNQQSPLWVVISAAIAIVITVLVTRNGFLTGVRLAGDLFAALGHSLSSAKLSWFNDQRRAVISKTAGQEIPNFMSIPAHQLQTFLHAPCLPLFICIGLAFVAGTGIMLAALAMILLSLLLQVWAQYALNKTDAQRHQTELDSTTATIELVEHLTLLRTAAGSAHALDTIQQRWSTQENLLSKINCSAASATLIATLANVLPMAGMAVYCILSAQNDEYLILAVLLLMGRAGAPLSALATAGLSINDLISSLRHFQQLTHPPVLPETEETRTPKHAQLSLHNLNCITGSTTLNQDIPEGARLHVAGVSGSGKSTLLQLCLRFDDPAMGEIRLDGIPLPQLSYQTLTDNMAYVAQNPIIFTGTLADNIRIGRFDASDAEIEAIARQCMLGTVIDRTDEGIHQHVGQQGSALSGGEQQRVAIARALIKHAPILILDEATSALDESTEQQLIDTILSQSRTLIFVSHRSAAPWQPTLTLDLSPDIT</sequence>
<dbReference type="PROSITE" id="PS50893">
    <property type="entry name" value="ABC_TRANSPORTER_2"/>
    <property type="match status" value="1"/>
</dbReference>
<dbReference type="AlphaFoldDB" id="A0A074V4S4"/>
<feature type="transmembrane region" description="Helical" evidence="8">
    <location>
        <begin position="235"/>
        <end position="259"/>
    </location>
</feature>
<evidence type="ECO:0000256" key="4">
    <source>
        <dbReference type="ARBA" id="ARBA00022741"/>
    </source>
</evidence>
<dbReference type="SUPFAM" id="SSF52540">
    <property type="entry name" value="P-loop containing nucleoside triphosphate hydrolases"/>
    <property type="match status" value="1"/>
</dbReference>
<dbReference type="Gene3D" id="3.40.50.300">
    <property type="entry name" value="P-loop containing nucleotide triphosphate hydrolases"/>
    <property type="match status" value="1"/>
</dbReference>
<accession>A0A074V4S4</accession>
<keyword evidence="5" id="KW-0067">ATP-binding</keyword>
<dbReference type="GO" id="GO:0140359">
    <property type="term" value="F:ABC-type transporter activity"/>
    <property type="evidence" value="ECO:0007669"/>
    <property type="project" value="InterPro"/>
</dbReference>
<name>A0A074V4S4_9NEIS</name>
<evidence type="ECO:0000256" key="5">
    <source>
        <dbReference type="ARBA" id="ARBA00022840"/>
    </source>
</evidence>
<proteinExistence type="predicted"/>
<comment type="subcellular location">
    <subcellularLocation>
        <location evidence="1">Cell membrane</location>
        <topology evidence="1">Multi-pass membrane protein</topology>
    </subcellularLocation>
</comment>
<comment type="caution">
    <text evidence="11">The sequence shown here is derived from an EMBL/GenBank/DDBJ whole genome shotgun (WGS) entry which is preliminary data.</text>
</comment>
<dbReference type="InterPro" id="IPR027417">
    <property type="entry name" value="P-loop_NTPase"/>
</dbReference>
<evidence type="ECO:0000256" key="3">
    <source>
        <dbReference type="ARBA" id="ARBA00022692"/>
    </source>
</evidence>
<dbReference type="InterPro" id="IPR039421">
    <property type="entry name" value="Type_1_exporter"/>
</dbReference>
<dbReference type="GO" id="GO:0005524">
    <property type="term" value="F:ATP binding"/>
    <property type="evidence" value="ECO:0007669"/>
    <property type="project" value="UniProtKB-KW"/>
</dbReference>
<keyword evidence="4" id="KW-0547">Nucleotide-binding</keyword>
<feature type="domain" description="ABC transmembrane type-1" evidence="10">
    <location>
        <begin position="23"/>
        <end position="304"/>
    </location>
</feature>